<gene>
    <name evidence="5 9" type="primary">mutL</name>
    <name evidence="9" type="ORF">NTH_03015</name>
</gene>
<dbReference type="CDD" id="cd00782">
    <property type="entry name" value="MutL_Trans"/>
    <property type="match status" value="1"/>
</dbReference>
<dbReference type="InterPro" id="IPR020667">
    <property type="entry name" value="DNA_mismatch_repair_MutL"/>
</dbReference>
<feature type="domain" description="MutL C-terminal dimerisation" evidence="7">
    <location>
        <begin position="432"/>
        <end position="575"/>
    </location>
</feature>
<name>A0ABY5ML32_9HYPH</name>
<evidence type="ECO:0000259" key="8">
    <source>
        <dbReference type="SMART" id="SM01340"/>
    </source>
</evidence>
<evidence type="ECO:0000313" key="9">
    <source>
        <dbReference type="EMBL" id="UUP18532.1"/>
    </source>
</evidence>
<dbReference type="CDD" id="cd16926">
    <property type="entry name" value="HATPase_MutL-MLH-PMS-like"/>
    <property type="match status" value="1"/>
</dbReference>
<evidence type="ECO:0000256" key="6">
    <source>
        <dbReference type="SAM" id="MobiDB-lite"/>
    </source>
</evidence>
<dbReference type="RefSeq" id="WP_338530758.1">
    <property type="nucleotide sequence ID" value="NZ_CP030941.1"/>
</dbReference>
<evidence type="ECO:0000256" key="1">
    <source>
        <dbReference type="ARBA" id="ARBA00006082"/>
    </source>
</evidence>
<dbReference type="SUPFAM" id="SSF54211">
    <property type="entry name" value="Ribosomal protein S5 domain 2-like"/>
    <property type="match status" value="1"/>
</dbReference>
<evidence type="ECO:0000256" key="4">
    <source>
        <dbReference type="ARBA" id="ARBA00023204"/>
    </source>
</evidence>
<dbReference type="Proteomes" id="UP001342418">
    <property type="component" value="Chromosome"/>
</dbReference>
<dbReference type="PANTHER" id="PTHR10073:SF12">
    <property type="entry name" value="DNA MISMATCH REPAIR PROTEIN MLH1"/>
    <property type="match status" value="1"/>
</dbReference>
<dbReference type="Gene3D" id="3.30.1540.20">
    <property type="entry name" value="MutL, C-terminal domain, dimerisation subdomain"/>
    <property type="match status" value="1"/>
</dbReference>
<comment type="function">
    <text evidence="5">This protein is involved in the repair of mismatches in DNA. It is required for dam-dependent methyl-directed DNA mismatch repair. May act as a 'molecular matchmaker', a protein that promotes the formation of a stable complex between two or more DNA-binding proteins in an ATP-dependent manner without itself being part of a final effector complex.</text>
</comment>
<dbReference type="EMBL" id="CP030941">
    <property type="protein sequence ID" value="UUP18532.1"/>
    <property type="molecule type" value="Genomic_DNA"/>
</dbReference>
<dbReference type="InterPro" id="IPR013507">
    <property type="entry name" value="DNA_mismatch_S5_2-like"/>
</dbReference>
<dbReference type="InterPro" id="IPR038973">
    <property type="entry name" value="MutL/Mlh/Pms-like"/>
</dbReference>
<dbReference type="InterPro" id="IPR002099">
    <property type="entry name" value="MutL/Mlh/PMS"/>
</dbReference>
<dbReference type="InterPro" id="IPR014790">
    <property type="entry name" value="MutL_C"/>
</dbReference>
<dbReference type="NCBIfam" id="NF000953">
    <property type="entry name" value="PRK00095.2-4"/>
    <property type="match status" value="1"/>
</dbReference>
<dbReference type="Gene3D" id="3.30.1370.100">
    <property type="entry name" value="MutL, C-terminal domain, regulatory subdomain"/>
    <property type="match status" value="1"/>
</dbReference>
<keyword evidence="3 5" id="KW-0227">DNA damage</keyword>
<proteinExistence type="inferred from homology"/>
<protein>
    <recommendedName>
        <fullName evidence="2 5">DNA mismatch repair protein MutL</fullName>
    </recommendedName>
</protein>
<dbReference type="PROSITE" id="PS00058">
    <property type="entry name" value="DNA_MISMATCH_REPAIR_1"/>
    <property type="match status" value="1"/>
</dbReference>
<dbReference type="InterPro" id="IPR042120">
    <property type="entry name" value="MutL_C_dimsub"/>
</dbReference>
<dbReference type="SMART" id="SM01340">
    <property type="entry name" value="DNA_mis_repair"/>
    <property type="match status" value="1"/>
</dbReference>
<dbReference type="Pfam" id="PF13589">
    <property type="entry name" value="HATPase_c_3"/>
    <property type="match status" value="1"/>
</dbReference>
<evidence type="ECO:0000256" key="2">
    <source>
        <dbReference type="ARBA" id="ARBA00021975"/>
    </source>
</evidence>
<evidence type="ECO:0000256" key="3">
    <source>
        <dbReference type="ARBA" id="ARBA00022763"/>
    </source>
</evidence>
<feature type="domain" description="DNA mismatch repair protein S5" evidence="8">
    <location>
        <begin position="210"/>
        <end position="328"/>
    </location>
</feature>
<dbReference type="InterPro" id="IPR037198">
    <property type="entry name" value="MutL_C_sf"/>
</dbReference>
<evidence type="ECO:0000313" key="10">
    <source>
        <dbReference type="Proteomes" id="UP001342418"/>
    </source>
</evidence>
<feature type="region of interest" description="Disordered" evidence="6">
    <location>
        <begin position="352"/>
        <end position="378"/>
    </location>
</feature>
<dbReference type="InterPro" id="IPR042121">
    <property type="entry name" value="MutL_C_regsub"/>
</dbReference>
<evidence type="ECO:0000256" key="5">
    <source>
        <dbReference type="HAMAP-Rule" id="MF_00149"/>
    </source>
</evidence>
<dbReference type="SMART" id="SM00853">
    <property type="entry name" value="MutL_C"/>
    <property type="match status" value="1"/>
</dbReference>
<dbReference type="PANTHER" id="PTHR10073">
    <property type="entry name" value="DNA MISMATCH REPAIR PROTEIN MLH, PMS, MUTL"/>
    <property type="match status" value="1"/>
</dbReference>
<accession>A0ABY5ML32</accession>
<organism evidence="9 10">
    <name type="scientific">Nitratireductor thuwali</name>
    <dbReference type="NCBI Taxonomy" id="2267699"/>
    <lineage>
        <taxon>Bacteria</taxon>
        <taxon>Pseudomonadati</taxon>
        <taxon>Pseudomonadota</taxon>
        <taxon>Alphaproteobacteria</taxon>
        <taxon>Hyphomicrobiales</taxon>
        <taxon>Phyllobacteriaceae</taxon>
        <taxon>Nitratireductor</taxon>
    </lineage>
</organism>
<comment type="similarity">
    <text evidence="1 5">Belongs to the DNA mismatch repair MutL/HexB family.</text>
</comment>
<keyword evidence="10" id="KW-1185">Reference proteome</keyword>
<keyword evidence="4 5" id="KW-0234">DNA repair</keyword>
<dbReference type="InterPro" id="IPR020568">
    <property type="entry name" value="Ribosomal_Su5_D2-typ_SF"/>
</dbReference>
<evidence type="ECO:0000259" key="7">
    <source>
        <dbReference type="SMART" id="SM00853"/>
    </source>
</evidence>
<dbReference type="NCBIfam" id="TIGR00585">
    <property type="entry name" value="mutl"/>
    <property type="match status" value="1"/>
</dbReference>
<dbReference type="Pfam" id="PF01119">
    <property type="entry name" value="DNA_mis_repair"/>
    <property type="match status" value="1"/>
</dbReference>
<dbReference type="SUPFAM" id="SSF118116">
    <property type="entry name" value="DNA mismatch repair protein MutL"/>
    <property type="match status" value="1"/>
</dbReference>
<dbReference type="Gene3D" id="3.30.565.10">
    <property type="entry name" value="Histidine kinase-like ATPase, C-terminal domain"/>
    <property type="match status" value="1"/>
</dbReference>
<dbReference type="HAMAP" id="MF_00149">
    <property type="entry name" value="DNA_mis_repair"/>
    <property type="match status" value="1"/>
</dbReference>
<sequence length="618" mass="65540">MSIRQLSENVINQIAAGEVIERPASVVKELVENALDAGASRIEIATAGGGLTLLRVIDDGGGIAAEELPLAVSRHCTSKLSDDVHDIRSLGFRGEALPSIGSVSRLSLRSRQAGGDSGAEIVVEGGRVGPVKPVAANRGTTVEVRDLFFATPARLKFMKSERAETAAITDVVKRIALAFPAVRFTLTGTDRGTTDLAAVPEDGEGLLRRISQILGREFPENALPIEAEREGVRLSGYASIPSFTRGNALNQFAYVNGRPVRDKLIAGAIRGAYMDALPRDRHAVAALFLDVDPALVDVNVHPAKADVRFRDPGLVRGLIVGAIRQALEAGGMRAATTGAAAMLEAFQNTAAGPAASNGGGPGRFAAARSPEPWRMETSPSRPLEMAAAGGFGAGEQAAFSVEGAFGSAVSADTRAAAGEAPAEALRRPLGAARAQVHENYIVAQTEDALVIVDQHAAHERLVYEALKQAIHARPLPAQMLLMPEIVDLPEEDAERLGNHAAFLQRLGLGLERFGPGAVAVRETPSMLGEVDVPKLVRDLADEIAEHDTAETLKERIDHIAATMACHGSVRSGRRLRPEEMNALLRQMEATPGSGTCNHGRPTYIELKLADIEKLFGRR</sequence>
<dbReference type="Pfam" id="PF08676">
    <property type="entry name" value="MutL_C"/>
    <property type="match status" value="1"/>
</dbReference>
<dbReference type="InterPro" id="IPR036890">
    <property type="entry name" value="HATPase_C_sf"/>
</dbReference>
<dbReference type="Gene3D" id="3.30.230.10">
    <property type="match status" value="1"/>
</dbReference>
<dbReference type="InterPro" id="IPR014762">
    <property type="entry name" value="DNA_mismatch_repair_CS"/>
</dbReference>
<dbReference type="InterPro" id="IPR014721">
    <property type="entry name" value="Ribsml_uS5_D2-typ_fold_subgr"/>
</dbReference>
<reference evidence="9 10" key="1">
    <citation type="submission" date="2018-07" db="EMBL/GenBank/DDBJ databases">
        <title>Genome sequence of Nitratireductor thuwali#1536.</title>
        <authorList>
            <person name="Michoud G."/>
            <person name="Merlino G."/>
            <person name="Sefrji F.O."/>
            <person name="Daffonchio D."/>
        </authorList>
    </citation>
    <scope>NUCLEOTIDE SEQUENCE [LARGE SCALE GENOMIC DNA]</scope>
    <source>
        <strain evidence="10">Nit1536</strain>
    </source>
</reference>
<dbReference type="SUPFAM" id="SSF55874">
    <property type="entry name" value="ATPase domain of HSP90 chaperone/DNA topoisomerase II/histidine kinase"/>
    <property type="match status" value="1"/>
</dbReference>